<comment type="caution">
    <text evidence="1">The sequence shown here is derived from an EMBL/GenBank/DDBJ whole genome shotgun (WGS) entry which is preliminary data.</text>
</comment>
<dbReference type="OrthoDB" id="427514at2759"/>
<dbReference type="Proteomes" id="UP000601435">
    <property type="component" value="Unassembled WGS sequence"/>
</dbReference>
<keyword evidence="2" id="KW-1185">Reference proteome</keyword>
<dbReference type="EMBL" id="CAJNJA010079141">
    <property type="protein sequence ID" value="CAE7924502.1"/>
    <property type="molecule type" value="Genomic_DNA"/>
</dbReference>
<gene>
    <name evidence="1" type="primary">DDX47</name>
    <name evidence="1" type="ORF">SNEC2469_LOCUS31968</name>
</gene>
<sequence length="358" mass="39323">MSNTLWFGLTWPIPSSEVGEVCLCAFGVGCLLASQRPKLRAATGCDFRSPSFKASKASCRALTSVFSEVPSFFGFSFPEERKIPGRHFQALGPVGLQSLQLSQEVLQHLFEDALCGDVSGDVQRMHDLGFVPCVDHPNLPGHHYLEGYFHTLPGAEPFPSVNPRCGRDMLKPAASLRLRAFAEGVRRANSEFLARMAADCPEDSVLRRLLEQGRAFADLAVQIHWGEPVGKDDVAWHVDAPNSALHMAVSVHGHRSLKMKLRQPFELEPAIHEELQVPGDVYVGNPAAFEHGLEYPAATWETRTVALQLRLLINEAEMRDPDVHQGLGSLAKGIAAQPLRLPGLAELRRIEAELAEAC</sequence>
<evidence type="ECO:0000313" key="2">
    <source>
        <dbReference type="Proteomes" id="UP000601435"/>
    </source>
</evidence>
<accession>A0A813BZ88</accession>
<name>A0A813BZ88_9DINO</name>
<reference evidence="1" key="1">
    <citation type="submission" date="2021-02" db="EMBL/GenBank/DDBJ databases">
        <authorList>
            <person name="Dougan E. K."/>
            <person name="Rhodes N."/>
            <person name="Thang M."/>
            <person name="Chan C."/>
        </authorList>
    </citation>
    <scope>NUCLEOTIDE SEQUENCE</scope>
</reference>
<proteinExistence type="predicted"/>
<organism evidence="1 2">
    <name type="scientific">Symbiodinium necroappetens</name>
    <dbReference type="NCBI Taxonomy" id="1628268"/>
    <lineage>
        <taxon>Eukaryota</taxon>
        <taxon>Sar</taxon>
        <taxon>Alveolata</taxon>
        <taxon>Dinophyceae</taxon>
        <taxon>Suessiales</taxon>
        <taxon>Symbiodiniaceae</taxon>
        <taxon>Symbiodinium</taxon>
    </lineage>
</organism>
<dbReference type="AlphaFoldDB" id="A0A813BZ88"/>
<evidence type="ECO:0000313" key="1">
    <source>
        <dbReference type="EMBL" id="CAE7924502.1"/>
    </source>
</evidence>
<protein>
    <submittedName>
        <fullName evidence="1">DDX47 protein</fullName>
    </submittedName>
</protein>